<dbReference type="InterPro" id="IPR026057">
    <property type="entry name" value="TBL_C"/>
</dbReference>
<accession>A0A2U1LAX6</accession>
<dbReference type="Proteomes" id="UP000245207">
    <property type="component" value="Unassembled WGS sequence"/>
</dbReference>
<organism evidence="10 11">
    <name type="scientific">Artemisia annua</name>
    <name type="common">Sweet wormwood</name>
    <dbReference type="NCBI Taxonomy" id="35608"/>
    <lineage>
        <taxon>Eukaryota</taxon>
        <taxon>Viridiplantae</taxon>
        <taxon>Streptophyta</taxon>
        <taxon>Embryophyta</taxon>
        <taxon>Tracheophyta</taxon>
        <taxon>Spermatophyta</taxon>
        <taxon>Magnoliopsida</taxon>
        <taxon>eudicotyledons</taxon>
        <taxon>Gunneridae</taxon>
        <taxon>Pentapetalae</taxon>
        <taxon>asterids</taxon>
        <taxon>campanulids</taxon>
        <taxon>Asterales</taxon>
        <taxon>Asteraceae</taxon>
        <taxon>Asteroideae</taxon>
        <taxon>Anthemideae</taxon>
        <taxon>Artemisiinae</taxon>
        <taxon>Artemisia</taxon>
    </lineage>
</organism>
<keyword evidence="4" id="KW-0735">Signal-anchor</keyword>
<name>A0A2U1LAX6_ARTAN</name>
<feature type="domain" description="Trichome birefringence-like N-terminal" evidence="9">
    <location>
        <begin position="65"/>
        <end position="118"/>
    </location>
</feature>
<evidence type="ECO:0000256" key="5">
    <source>
        <dbReference type="ARBA" id="ARBA00022989"/>
    </source>
</evidence>
<comment type="subcellular location">
    <subcellularLocation>
        <location evidence="1">Membrane</location>
        <topology evidence="1">Single-pass membrane protein</topology>
    </subcellularLocation>
</comment>
<proteinExistence type="inferred from homology"/>
<evidence type="ECO:0000256" key="3">
    <source>
        <dbReference type="ARBA" id="ARBA00022692"/>
    </source>
</evidence>
<evidence type="ECO:0000256" key="1">
    <source>
        <dbReference type="ARBA" id="ARBA00004167"/>
    </source>
</evidence>
<keyword evidence="5 7" id="KW-1133">Transmembrane helix</keyword>
<comment type="similarity">
    <text evidence="2">Belongs to the PC-esterase family. TBL subfamily.</text>
</comment>
<dbReference type="GO" id="GO:0005794">
    <property type="term" value="C:Golgi apparatus"/>
    <property type="evidence" value="ECO:0007669"/>
    <property type="project" value="TreeGrafter"/>
</dbReference>
<dbReference type="Pfam" id="PF14416">
    <property type="entry name" value="PMR5N"/>
    <property type="match status" value="1"/>
</dbReference>
<dbReference type="EMBL" id="PKPP01010432">
    <property type="protein sequence ID" value="PWA46149.1"/>
    <property type="molecule type" value="Genomic_DNA"/>
</dbReference>
<keyword evidence="11" id="KW-1185">Reference proteome</keyword>
<dbReference type="PANTHER" id="PTHR32285">
    <property type="entry name" value="PROTEIN TRICHOME BIREFRINGENCE-LIKE 9-RELATED"/>
    <property type="match status" value="1"/>
</dbReference>
<evidence type="ECO:0000259" key="9">
    <source>
        <dbReference type="Pfam" id="PF14416"/>
    </source>
</evidence>
<feature type="transmembrane region" description="Helical" evidence="7">
    <location>
        <begin position="175"/>
        <end position="198"/>
    </location>
</feature>
<dbReference type="STRING" id="35608.A0A2U1LAX6"/>
<evidence type="ECO:0000256" key="4">
    <source>
        <dbReference type="ARBA" id="ARBA00022968"/>
    </source>
</evidence>
<feature type="domain" description="Trichome birefringence-like C-terminal" evidence="8">
    <location>
        <begin position="119"/>
        <end position="179"/>
    </location>
</feature>
<dbReference type="OrthoDB" id="1932925at2759"/>
<sequence length="199" mass="22971">MEKKKPMVGIWDVHVKHMFESSIIIFFIIGSLATTAVYYVNSDEQETSRQPAVRKSFVYDDSLDGCDLFSGKWVHDNNSYPLYKELECPYIPGEFACGQHGRMDSMYQQWRWKPHGCNLPRFDAKEVLEKLRGKRVIFVGDSVNRNQWLSMVCLLQSAIPLGLKKMHKVADASLFTFKAFVSYSSFFINVIQVIYIGMT</sequence>
<dbReference type="InterPro" id="IPR029962">
    <property type="entry name" value="TBL"/>
</dbReference>
<evidence type="ECO:0000313" key="10">
    <source>
        <dbReference type="EMBL" id="PWA46149.1"/>
    </source>
</evidence>
<dbReference type="PANTHER" id="PTHR32285:SF303">
    <property type="entry name" value="PMR5 DOMAIN, PC-ESTERASE, PROTEIN TRICHOME BIREFRINGENCE-LIKE 34"/>
    <property type="match status" value="1"/>
</dbReference>
<dbReference type="InterPro" id="IPR025846">
    <property type="entry name" value="TBL_N"/>
</dbReference>
<keyword evidence="3 7" id="KW-0812">Transmembrane</keyword>
<evidence type="ECO:0000313" key="11">
    <source>
        <dbReference type="Proteomes" id="UP000245207"/>
    </source>
</evidence>
<comment type="caution">
    <text evidence="10">The sequence shown here is derived from an EMBL/GenBank/DDBJ whole genome shotgun (WGS) entry which is preliminary data.</text>
</comment>
<evidence type="ECO:0000256" key="2">
    <source>
        <dbReference type="ARBA" id="ARBA00007727"/>
    </source>
</evidence>
<reference evidence="10 11" key="1">
    <citation type="journal article" date="2018" name="Mol. Plant">
        <title>The genome of Artemisia annua provides insight into the evolution of Asteraceae family and artemisinin biosynthesis.</title>
        <authorList>
            <person name="Shen Q."/>
            <person name="Zhang L."/>
            <person name="Liao Z."/>
            <person name="Wang S."/>
            <person name="Yan T."/>
            <person name="Shi P."/>
            <person name="Liu M."/>
            <person name="Fu X."/>
            <person name="Pan Q."/>
            <person name="Wang Y."/>
            <person name="Lv Z."/>
            <person name="Lu X."/>
            <person name="Zhang F."/>
            <person name="Jiang W."/>
            <person name="Ma Y."/>
            <person name="Chen M."/>
            <person name="Hao X."/>
            <person name="Li L."/>
            <person name="Tang Y."/>
            <person name="Lv G."/>
            <person name="Zhou Y."/>
            <person name="Sun X."/>
            <person name="Brodelius P.E."/>
            <person name="Rose J.K.C."/>
            <person name="Tang K."/>
        </authorList>
    </citation>
    <scope>NUCLEOTIDE SEQUENCE [LARGE SCALE GENOMIC DNA]</scope>
    <source>
        <strain evidence="11">cv. Huhao1</strain>
        <tissue evidence="10">Leaf</tissue>
    </source>
</reference>
<dbReference type="Pfam" id="PF13839">
    <property type="entry name" value="PC-Esterase"/>
    <property type="match status" value="1"/>
</dbReference>
<gene>
    <name evidence="10" type="ORF">CTI12_AA478470</name>
</gene>
<keyword evidence="6 7" id="KW-0472">Membrane</keyword>
<dbReference type="GO" id="GO:0016413">
    <property type="term" value="F:O-acetyltransferase activity"/>
    <property type="evidence" value="ECO:0007669"/>
    <property type="project" value="InterPro"/>
</dbReference>
<evidence type="ECO:0000256" key="7">
    <source>
        <dbReference type="SAM" id="Phobius"/>
    </source>
</evidence>
<dbReference type="GO" id="GO:0016020">
    <property type="term" value="C:membrane"/>
    <property type="evidence" value="ECO:0007669"/>
    <property type="project" value="UniProtKB-SubCell"/>
</dbReference>
<protein>
    <submittedName>
        <fullName evidence="10">PC-Esterase</fullName>
    </submittedName>
</protein>
<feature type="transmembrane region" description="Helical" evidence="7">
    <location>
        <begin position="21"/>
        <end position="40"/>
    </location>
</feature>
<evidence type="ECO:0000259" key="8">
    <source>
        <dbReference type="Pfam" id="PF13839"/>
    </source>
</evidence>
<evidence type="ECO:0000256" key="6">
    <source>
        <dbReference type="ARBA" id="ARBA00023136"/>
    </source>
</evidence>
<dbReference type="AlphaFoldDB" id="A0A2U1LAX6"/>